<sequence>MDKMSEKYVTPPVLDYKNIHRQSSALSPIVFILSPGADPAFDVFNLGEQIGFKPGVKLKYMALGQGMGPKAAECIEIGASRGLWVMLQNCHLLPSWLKTLEKILEKLQKPHPDFRLWLTTEPTERFPLGILQRSLKVVTEPPNGLKLNMRSSYAKITEESLADCPHPAYRAQVFVVAFFHAVVQERRKYGRLGWNVSYDFNETDLRISLALSATYLKKAYENKDDQISWGTLRYLIGEAMYGGRVSDSFDRRILATYLDDVAIHRLPLPFKRAGNILSLSSF</sequence>
<evidence type="ECO:0000259" key="2">
    <source>
        <dbReference type="Pfam" id="PF18198"/>
    </source>
</evidence>
<dbReference type="InterPro" id="IPR026983">
    <property type="entry name" value="DHC"/>
</dbReference>
<evidence type="ECO:0000313" key="4">
    <source>
        <dbReference type="Proteomes" id="UP001605036"/>
    </source>
</evidence>
<dbReference type="Pfam" id="PF18198">
    <property type="entry name" value="AAA_lid_11"/>
    <property type="match status" value="1"/>
</dbReference>
<dbReference type="FunFam" id="3.40.50.300:FF:000153">
    <property type="entry name" value="Dynein axonemal heavy chain 1"/>
    <property type="match status" value="1"/>
</dbReference>
<dbReference type="Proteomes" id="UP001605036">
    <property type="component" value="Unassembled WGS sequence"/>
</dbReference>
<gene>
    <name evidence="3" type="ORF">R1flu_026884</name>
</gene>
<feature type="domain" description="Dynein heavy chain region D6 P-loop" evidence="1">
    <location>
        <begin position="26"/>
        <end position="138"/>
    </location>
</feature>
<name>A0ABD1XK27_9MARC</name>
<evidence type="ECO:0000313" key="3">
    <source>
        <dbReference type="EMBL" id="KAL2608311.1"/>
    </source>
</evidence>
<proteinExistence type="predicted"/>
<dbReference type="PANTHER" id="PTHR22878:SF63">
    <property type="entry name" value="DYNEIN AXONEMAL HEAVY CHAIN 10"/>
    <property type="match status" value="1"/>
</dbReference>
<protein>
    <recommendedName>
        <fullName evidence="5">Dynein heavy chain</fullName>
    </recommendedName>
</protein>
<dbReference type="InterPro" id="IPR042219">
    <property type="entry name" value="AAA_lid_11_sf"/>
</dbReference>
<dbReference type="InterPro" id="IPR004273">
    <property type="entry name" value="Dynein_heavy_D6_P-loop"/>
</dbReference>
<dbReference type="InterPro" id="IPR041658">
    <property type="entry name" value="AAA_lid_11"/>
</dbReference>
<comment type="caution">
    <text evidence="3">The sequence shown here is derived from an EMBL/GenBank/DDBJ whole genome shotgun (WGS) entry which is preliminary data.</text>
</comment>
<dbReference type="PANTHER" id="PTHR22878">
    <property type="entry name" value="DYNEIN HEAVY CHAIN 6, AXONEMAL-LIKE-RELATED"/>
    <property type="match status" value="1"/>
</dbReference>
<dbReference type="Gene3D" id="1.10.8.720">
    <property type="entry name" value="Region D6 of dynein motor"/>
    <property type="match status" value="1"/>
</dbReference>
<dbReference type="InterPro" id="IPR027417">
    <property type="entry name" value="P-loop_NTPase"/>
</dbReference>
<reference evidence="3 4" key="1">
    <citation type="submission" date="2024-09" db="EMBL/GenBank/DDBJ databases">
        <title>Chromosome-scale assembly of Riccia fluitans.</title>
        <authorList>
            <person name="Paukszto L."/>
            <person name="Sawicki J."/>
            <person name="Karawczyk K."/>
            <person name="Piernik-Szablinska J."/>
            <person name="Szczecinska M."/>
            <person name="Mazdziarz M."/>
        </authorList>
    </citation>
    <scope>NUCLEOTIDE SEQUENCE [LARGE SCALE GENOMIC DNA]</scope>
    <source>
        <strain evidence="3">Rf_01</strain>
        <tissue evidence="3">Aerial parts of the thallus</tissue>
    </source>
</reference>
<dbReference type="Pfam" id="PF03028">
    <property type="entry name" value="Dynein_heavy"/>
    <property type="match status" value="1"/>
</dbReference>
<accession>A0ABD1XK27</accession>
<dbReference type="EMBL" id="JBHFFA010000008">
    <property type="protein sequence ID" value="KAL2608311.1"/>
    <property type="molecule type" value="Genomic_DNA"/>
</dbReference>
<evidence type="ECO:0008006" key="5">
    <source>
        <dbReference type="Google" id="ProtNLM"/>
    </source>
</evidence>
<organism evidence="3 4">
    <name type="scientific">Riccia fluitans</name>
    <dbReference type="NCBI Taxonomy" id="41844"/>
    <lineage>
        <taxon>Eukaryota</taxon>
        <taxon>Viridiplantae</taxon>
        <taxon>Streptophyta</taxon>
        <taxon>Embryophyta</taxon>
        <taxon>Marchantiophyta</taxon>
        <taxon>Marchantiopsida</taxon>
        <taxon>Marchantiidae</taxon>
        <taxon>Marchantiales</taxon>
        <taxon>Ricciaceae</taxon>
        <taxon>Riccia</taxon>
    </lineage>
</organism>
<feature type="domain" description="Dynein heavy chain AAA lid" evidence="2">
    <location>
        <begin position="171"/>
        <end position="261"/>
    </location>
</feature>
<keyword evidence="4" id="KW-1185">Reference proteome</keyword>
<dbReference type="Gene3D" id="3.40.50.300">
    <property type="entry name" value="P-loop containing nucleotide triphosphate hydrolases"/>
    <property type="match status" value="1"/>
</dbReference>
<dbReference type="AlphaFoldDB" id="A0ABD1XK27"/>
<evidence type="ECO:0000259" key="1">
    <source>
        <dbReference type="Pfam" id="PF03028"/>
    </source>
</evidence>